<evidence type="ECO:0000313" key="2">
    <source>
        <dbReference type="Proteomes" id="UP001285636"/>
    </source>
</evidence>
<protein>
    <submittedName>
        <fullName evidence="1">Fructose-bisphosphate aldolase</fullName>
    </submittedName>
</protein>
<dbReference type="InterPro" id="IPR013785">
    <property type="entry name" value="Aldolase_TIM"/>
</dbReference>
<gene>
    <name evidence="1" type="ORF">RYX45_21705</name>
</gene>
<evidence type="ECO:0000313" key="1">
    <source>
        <dbReference type="EMBL" id="MDV2887786.1"/>
    </source>
</evidence>
<proteinExistence type="predicted"/>
<dbReference type="Proteomes" id="UP001285636">
    <property type="component" value="Unassembled WGS sequence"/>
</dbReference>
<dbReference type="EMBL" id="JAWJAY010000467">
    <property type="protein sequence ID" value="MDV2887786.1"/>
    <property type="molecule type" value="Genomic_DNA"/>
</dbReference>
<name>A0AAJ2NSN9_ALKPS</name>
<dbReference type="AlphaFoldDB" id="A0AAJ2NSN9"/>
<organism evidence="1 2">
    <name type="scientific">Alkalihalophilus pseudofirmus</name>
    <name type="common">Bacillus pseudofirmus</name>
    <dbReference type="NCBI Taxonomy" id="79885"/>
    <lineage>
        <taxon>Bacteria</taxon>
        <taxon>Bacillati</taxon>
        <taxon>Bacillota</taxon>
        <taxon>Bacilli</taxon>
        <taxon>Bacillales</taxon>
        <taxon>Bacillaceae</taxon>
        <taxon>Alkalihalophilus</taxon>
    </lineage>
</organism>
<comment type="caution">
    <text evidence="1">The sequence shown here is derived from an EMBL/GenBank/DDBJ whole genome shotgun (WGS) entry which is preliminary data.</text>
</comment>
<accession>A0AAJ2NSN9</accession>
<dbReference type="Gene3D" id="3.20.20.70">
    <property type="entry name" value="Aldolase class I"/>
    <property type="match status" value="1"/>
</dbReference>
<dbReference type="SUPFAM" id="SSF51569">
    <property type="entry name" value="Aldolase"/>
    <property type="match status" value="1"/>
</dbReference>
<reference evidence="1" key="1">
    <citation type="submission" date="2023-10" db="EMBL/GenBank/DDBJ databases">
        <title>Screening of Alkalihalophilus pseudofirmusBZ-TG-HK211 and Its Alleviation of Salt Stress on Rapeseed Growth.</title>
        <authorList>
            <person name="Zhao B."/>
            <person name="Guo T."/>
        </authorList>
    </citation>
    <scope>NUCLEOTIDE SEQUENCE</scope>
    <source>
        <strain evidence="1">BZ-TG-HK211</strain>
    </source>
</reference>
<feature type="non-terminal residue" evidence="1">
    <location>
        <position position="81"/>
    </location>
</feature>
<sequence>MNRLLNQKDGRLLAVAVDQALARGIFDELMPIQRKVDEIIAGGPDAMTMHKGIADKCFRPHAGKAALILKCSTFSPWQPNY</sequence>